<evidence type="ECO:0000313" key="10">
    <source>
        <dbReference type="EMBL" id="GGC76193.1"/>
    </source>
</evidence>
<keyword evidence="5 9" id="KW-0812">Transmembrane</keyword>
<feature type="transmembrane region" description="Helical" evidence="9">
    <location>
        <begin position="204"/>
        <end position="232"/>
    </location>
</feature>
<comment type="similarity">
    <text evidence="2">Belongs to the autoinducer-2 exporter (AI-2E) (TC 2.A.86) family.</text>
</comment>
<evidence type="ECO:0000256" key="2">
    <source>
        <dbReference type="ARBA" id="ARBA00009773"/>
    </source>
</evidence>
<feature type="transmembrane region" description="Helical" evidence="9">
    <location>
        <begin position="368"/>
        <end position="394"/>
    </location>
</feature>
<reference evidence="10" key="1">
    <citation type="journal article" date="2014" name="Int. J. Syst. Evol. Microbiol.">
        <title>Complete genome sequence of Corynebacterium casei LMG S-19264T (=DSM 44701T), isolated from a smear-ripened cheese.</title>
        <authorList>
            <consortium name="US DOE Joint Genome Institute (JGI-PGF)"/>
            <person name="Walter F."/>
            <person name="Albersmeier A."/>
            <person name="Kalinowski J."/>
            <person name="Ruckert C."/>
        </authorList>
    </citation>
    <scope>NUCLEOTIDE SEQUENCE</scope>
    <source>
        <strain evidence="10">CGMCC 1.10998</strain>
    </source>
</reference>
<dbReference type="AlphaFoldDB" id="A0A916XJA2"/>
<name>A0A916XJA2_9BURK</name>
<gene>
    <name evidence="10" type="ORF">GCM10011396_24310</name>
</gene>
<feature type="region of interest" description="Disordered" evidence="8">
    <location>
        <begin position="1"/>
        <end position="25"/>
    </location>
</feature>
<organism evidence="10 11">
    <name type="scientific">Undibacterium terreum</name>
    <dbReference type="NCBI Taxonomy" id="1224302"/>
    <lineage>
        <taxon>Bacteria</taxon>
        <taxon>Pseudomonadati</taxon>
        <taxon>Pseudomonadota</taxon>
        <taxon>Betaproteobacteria</taxon>
        <taxon>Burkholderiales</taxon>
        <taxon>Oxalobacteraceae</taxon>
        <taxon>Undibacterium</taxon>
    </lineage>
</organism>
<feature type="transmembrane region" description="Helical" evidence="9">
    <location>
        <begin position="109"/>
        <end position="129"/>
    </location>
</feature>
<dbReference type="EMBL" id="BMED01000002">
    <property type="protein sequence ID" value="GGC76193.1"/>
    <property type="molecule type" value="Genomic_DNA"/>
</dbReference>
<dbReference type="Proteomes" id="UP000637423">
    <property type="component" value="Unassembled WGS sequence"/>
</dbReference>
<dbReference type="Pfam" id="PF01594">
    <property type="entry name" value="AI-2E_transport"/>
    <property type="match status" value="1"/>
</dbReference>
<dbReference type="GO" id="GO:0005886">
    <property type="term" value="C:plasma membrane"/>
    <property type="evidence" value="ECO:0007669"/>
    <property type="project" value="UniProtKB-SubCell"/>
</dbReference>
<sequence>MHTAPQIPLSSDSKDEAPAASSTSSIAAKELPASPLDMPFPNNADAGPGPIQRIHVEARGWAITLLAIIAFIFALSFAQKFLIPLTFAIFIAYTLSPLVAALQRIKIPRLIGTSLLMLSIIGGIGMHVGSLKEEFDSILVQLPAATRKLSTEMNKIQVGQATLMQKVQAAATELEKATSQATGAKPDFRKPVASEPPAFKLREWLLAGSMGLVDLLGQTLMVLFLVFFLLLADDTFKRKLVKLTGPSLSQKKITVQILSDINTSIQHYMFMLLVTNVLLGLLTWAAFQIIGLENAGAWALTSALLHVIPYFGSLLIAGATGVVAFMQFGSVSMALLVAGVCLGIATLVGTFVTTWMTGRIARMNAAAVFISLLFWGWLWGIWGLLLGIPIIVIVKVVSEHIEGLEAVSELLGD</sequence>
<dbReference type="PANTHER" id="PTHR21716:SF53">
    <property type="entry name" value="PERMEASE PERM-RELATED"/>
    <property type="match status" value="1"/>
</dbReference>
<keyword evidence="3" id="KW-0813">Transport</keyword>
<feature type="transmembrane region" description="Helical" evidence="9">
    <location>
        <begin position="333"/>
        <end position="356"/>
    </location>
</feature>
<keyword evidence="11" id="KW-1185">Reference proteome</keyword>
<protein>
    <recommendedName>
        <fullName evidence="12">AI-2E family transporter</fullName>
    </recommendedName>
</protein>
<feature type="transmembrane region" description="Helical" evidence="9">
    <location>
        <begin position="81"/>
        <end position="102"/>
    </location>
</feature>
<keyword evidence="7 9" id="KW-0472">Membrane</keyword>
<evidence type="ECO:0000256" key="7">
    <source>
        <dbReference type="ARBA" id="ARBA00023136"/>
    </source>
</evidence>
<evidence type="ECO:0000313" key="11">
    <source>
        <dbReference type="Proteomes" id="UP000637423"/>
    </source>
</evidence>
<dbReference type="RefSeq" id="WP_229751065.1">
    <property type="nucleotide sequence ID" value="NZ_BMED01000002.1"/>
</dbReference>
<proteinExistence type="inferred from homology"/>
<evidence type="ECO:0000256" key="5">
    <source>
        <dbReference type="ARBA" id="ARBA00022692"/>
    </source>
</evidence>
<feature type="transmembrane region" description="Helical" evidence="9">
    <location>
        <begin position="307"/>
        <end position="326"/>
    </location>
</feature>
<comment type="caution">
    <text evidence="10">The sequence shown here is derived from an EMBL/GenBank/DDBJ whole genome shotgun (WGS) entry which is preliminary data.</text>
</comment>
<evidence type="ECO:0008006" key="12">
    <source>
        <dbReference type="Google" id="ProtNLM"/>
    </source>
</evidence>
<evidence type="ECO:0000256" key="9">
    <source>
        <dbReference type="SAM" id="Phobius"/>
    </source>
</evidence>
<keyword evidence="4" id="KW-1003">Cell membrane</keyword>
<evidence type="ECO:0000256" key="4">
    <source>
        <dbReference type="ARBA" id="ARBA00022475"/>
    </source>
</evidence>
<comment type="subcellular location">
    <subcellularLocation>
        <location evidence="1">Cell membrane</location>
        <topology evidence="1">Multi-pass membrane protein</topology>
    </subcellularLocation>
</comment>
<dbReference type="InterPro" id="IPR002549">
    <property type="entry name" value="AI-2E-like"/>
</dbReference>
<dbReference type="PANTHER" id="PTHR21716">
    <property type="entry name" value="TRANSMEMBRANE PROTEIN"/>
    <property type="match status" value="1"/>
</dbReference>
<evidence type="ECO:0000256" key="6">
    <source>
        <dbReference type="ARBA" id="ARBA00022989"/>
    </source>
</evidence>
<evidence type="ECO:0000256" key="1">
    <source>
        <dbReference type="ARBA" id="ARBA00004651"/>
    </source>
</evidence>
<evidence type="ECO:0000256" key="8">
    <source>
        <dbReference type="SAM" id="MobiDB-lite"/>
    </source>
</evidence>
<feature type="transmembrane region" description="Helical" evidence="9">
    <location>
        <begin position="58"/>
        <end position="75"/>
    </location>
</feature>
<keyword evidence="6 9" id="KW-1133">Transmembrane helix</keyword>
<accession>A0A916XJA2</accession>
<feature type="transmembrane region" description="Helical" evidence="9">
    <location>
        <begin position="268"/>
        <end position="287"/>
    </location>
</feature>
<evidence type="ECO:0000256" key="3">
    <source>
        <dbReference type="ARBA" id="ARBA00022448"/>
    </source>
</evidence>
<reference evidence="10" key="2">
    <citation type="submission" date="2020-09" db="EMBL/GenBank/DDBJ databases">
        <authorList>
            <person name="Sun Q."/>
            <person name="Zhou Y."/>
        </authorList>
    </citation>
    <scope>NUCLEOTIDE SEQUENCE</scope>
    <source>
        <strain evidence="10">CGMCC 1.10998</strain>
    </source>
</reference>